<feature type="transmembrane region" description="Helical" evidence="1">
    <location>
        <begin position="7"/>
        <end position="26"/>
    </location>
</feature>
<dbReference type="Proteomes" id="UP001597221">
    <property type="component" value="Unassembled WGS sequence"/>
</dbReference>
<sequence length="76" mass="8448">MEIKGRIFSLVGGLLSGIAIGVFSNYRDRKTVEPSILDKARALENKIYQDGEKQALLLAKIKQEAKLKAAMNAERE</sequence>
<evidence type="ECO:0000313" key="2">
    <source>
        <dbReference type="EMBL" id="MFD1609318.1"/>
    </source>
</evidence>
<evidence type="ECO:0008006" key="4">
    <source>
        <dbReference type="Google" id="ProtNLM"/>
    </source>
</evidence>
<organism evidence="2 3">
    <name type="scientific">Oceanobacillus luteolus</name>
    <dbReference type="NCBI Taxonomy" id="1274358"/>
    <lineage>
        <taxon>Bacteria</taxon>
        <taxon>Bacillati</taxon>
        <taxon>Bacillota</taxon>
        <taxon>Bacilli</taxon>
        <taxon>Bacillales</taxon>
        <taxon>Bacillaceae</taxon>
        <taxon>Oceanobacillus</taxon>
    </lineage>
</organism>
<evidence type="ECO:0000256" key="1">
    <source>
        <dbReference type="SAM" id="Phobius"/>
    </source>
</evidence>
<dbReference type="EMBL" id="JBHUDE010000153">
    <property type="protein sequence ID" value="MFD1609318.1"/>
    <property type="molecule type" value="Genomic_DNA"/>
</dbReference>
<evidence type="ECO:0000313" key="3">
    <source>
        <dbReference type="Proteomes" id="UP001597221"/>
    </source>
</evidence>
<keyword evidence="1" id="KW-1133">Transmembrane helix</keyword>
<keyword evidence="3" id="KW-1185">Reference proteome</keyword>
<accession>A0ABW4HV98</accession>
<keyword evidence="1" id="KW-0472">Membrane</keyword>
<protein>
    <recommendedName>
        <fullName evidence="4">YtxH domain-containing protein</fullName>
    </recommendedName>
</protein>
<dbReference type="RefSeq" id="WP_251516462.1">
    <property type="nucleotide sequence ID" value="NZ_JAMBON010000036.1"/>
</dbReference>
<reference evidence="3" key="1">
    <citation type="journal article" date="2019" name="Int. J. Syst. Evol. Microbiol.">
        <title>The Global Catalogue of Microorganisms (GCM) 10K type strain sequencing project: providing services to taxonomists for standard genome sequencing and annotation.</title>
        <authorList>
            <consortium name="The Broad Institute Genomics Platform"/>
            <consortium name="The Broad Institute Genome Sequencing Center for Infectious Disease"/>
            <person name="Wu L."/>
            <person name="Ma J."/>
        </authorList>
    </citation>
    <scope>NUCLEOTIDE SEQUENCE [LARGE SCALE GENOMIC DNA]</scope>
    <source>
        <strain evidence="3">CGMCC 1.12376</strain>
    </source>
</reference>
<name>A0ABW4HV98_9BACI</name>
<comment type="caution">
    <text evidence="2">The sequence shown here is derived from an EMBL/GenBank/DDBJ whole genome shotgun (WGS) entry which is preliminary data.</text>
</comment>
<keyword evidence="1" id="KW-0812">Transmembrane</keyword>
<proteinExistence type="predicted"/>
<gene>
    <name evidence="2" type="ORF">ACFSBH_17005</name>
</gene>